<dbReference type="PANTHER" id="PTHR39648:SF1">
    <property type="entry name" value="6-HYDROXYMETHYL-7,8-DIHYDROPTERIN PYROPHOSPHOKINASE"/>
    <property type="match status" value="1"/>
</dbReference>
<gene>
    <name evidence="2" type="ORF">EYH24_05200</name>
</gene>
<name>A0A833E4A9_9EURY</name>
<protein>
    <submittedName>
        <fullName evidence="2">DUF115 domain-containing protein</fullName>
    </submittedName>
</protein>
<evidence type="ECO:0000313" key="2">
    <source>
        <dbReference type="EMBL" id="HIP89320.1"/>
    </source>
</evidence>
<evidence type="ECO:0000259" key="1">
    <source>
        <dbReference type="Pfam" id="PF01973"/>
    </source>
</evidence>
<dbReference type="EMBL" id="DQUR01000177">
    <property type="protein sequence ID" value="HIP89320.1"/>
    <property type="molecule type" value="Genomic_DNA"/>
</dbReference>
<proteinExistence type="inferred from homology"/>
<dbReference type="Proteomes" id="UP000653692">
    <property type="component" value="Unassembled WGS sequence"/>
</dbReference>
<sequence>GATSALLEFGLIPDIIVTDLDGDFEDIRRANRLGAYVVVHAHGDNIDKLKEYVPQLEKVLGTCQTEPLDIVYNFGGFTDGDRAAFLAEELGAKEITLVGFDFGDVVGKWSKPHLKGHAPTWESKRKKFEFAQRLLEWLKKNGKAKIERIVCQSIDHAMSECYIKR</sequence>
<dbReference type="GO" id="GO:0005524">
    <property type="term" value="F:ATP binding"/>
    <property type="evidence" value="ECO:0007669"/>
    <property type="project" value="InterPro"/>
</dbReference>
<dbReference type="InterPro" id="IPR002826">
    <property type="entry name" value="MptE-like"/>
</dbReference>
<organism evidence="2 3">
    <name type="scientific">Thermococcus paralvinellae</name>
    <dbReference type="NCBI Taxonomy" id="582419"/>
    <lineage>
        <taxon>Archaea</taxon>
        <taxon>Methanobacteriati</taxon>
        <taxon>Methanobacteriota</taxon>
        <taxon>Thermococci</taxon>
        <taxon>Thermococcales</taxon>
        <taxon>Thermococcaceae</taxon>
        <taxon>Thermococcus</taxon>
    </lineage>
</organism>
<dbReference type="Pfam" id="PF01973">
    <property type="entry name" value="MptE-like"/>
    <property type="match status" value="1"/>
</dbReference>
<reference evidence="2" key="1">
    <citation type="journal article" date="2020" name="ISME J.">
        <title>Gammaproteobacteria mediating utilization of methyl-, sulfur- and petroleum organic compounds in deep ocean hydrothermal plumes.</title>
        <authorList>
            <person name="Zhou Z."/>
            <person name="Liu Y."/>
            <person name="Pan J."/>
            <person name="Cron B.R."/>
            <person name="Toner B.M."/>
            <person name="Anantharaman K."/>
            <person name="Breier J.A."/>
            <person name="Dick G.J."/>
            <person name="Li M."/>
        </authorList>
    </citation>
    <scope>NUCLEOTIDE SEQUENCE</scope>
    <source>
        <strain evidence="2">SZUA-1476</strain>
    </source>
</reference>
<dbReference type="InterPro" id="IPR027510">
    <property type="entry name" value="HMPDK_MptE"/>
</dbReference>
<evidence type="ECO:0000313" key="3">
    <source>
        <dbReference type="Proteomes" id="UP000653692"/>
    </source>
</evidence>
<dbReference type="HAMAP" id="MF_02131">
    <property type="entry name" value="HMPDK_arch"/>
    <property type="match status" value="1"/>
</dbReference>
<dbReference type="GO" id="GO:0003848">
    <property type="term" value="F:2-amino-4-hydroxy-6-hydroxymethyldihydropteridine diphosphokinase activity"/>
    <property type="evidence" value="ECO:0007669"/>
    <property type="project" value="InterPro"/>
</dbReference>
<dbReference type="AlphaFoldDB" id="A0A833E4A9"/>
<comment type="caution">
    <text evidence="2">The sequence shown here is derived from an EMBL/GenBank/DDBJ whole genome shotgun (WGS) entry which is preliminary data.</text>
</comment>
<dbReference type="PANTHER" id="PTHR39648">
    <property type="entry name" value="6-HYDROXYMETHYL-7,8-DIHYDROPTERIN PYROPHOSPHOKINASE"/>
    <property type="match status" value="1"/>
</dbReference>
<feature type="non-terminal residue" evidence="2">
    <location>
        <position position="1"/>
    </location>
</feature>
<accession>A0A833E4A9</accession>
<feature type="domain" description="6-hydroxymethylpterin diphosphokinase MptE-like" evidence="1">
    <location>
        <begin position="1"/>
        <end position="104"/>
    </location>
</feature>